<dbReference type="Proteomes" id="UP001165960">
    <property type="component" value="Unassembled WGS sequence"/>
</dbReference>
<proteinExistence type="predicted"/>
<sequence length="234" mass="24501">MTTRLVSPLDSPVLNSPRHLLSVPLSLLSMPPGLLSVPCAPCSPGAPLLAAPLSGVVVPSLPGFILMVPLSSAPVAFPDALFSAFVPSGLSSSLADSPLSGPLSAAPAFSPGASSVCEISPFLPGRSINSGSYQSSLVCAYSTRHGFLSFSDEEDALLGIEQTSLFQGTPKRKGTQRDQVRGKRTQLNAWGYEVVAGKHVPFKTQQQASSDDNDQPSIRLLQSLNFQLPSFPGK</sequence>
<evidence type="ECO:0000313" key="1">
    <source>
        <dbReference type="EMBL" id="KAJ9076580.1"/>
    </source>
</evidence>
<dbReference type="EMBL" id="QTSX02002263">
    <property type="protein sequence ID" value="KAJ9076580.1"/>
    <property type="molecule type" value="Genomic_DNA"/>
</dbReference>
<accession>A0ACC2TPT5</accession>
<reference evidence="1" key="1">
    <citation type="submission" date="2022-04" db="EMBL/GenBank/DDBJ databases">
        <title>Genome of the entomopathogenic fungus Entomophthora muscae.</title>
        <authorList>
            <person name="Elya C."/>
            <person name="Lovett B.R."/>
            <person name="Lee E."/>
            <person name="Macias A.M."/>
            <person name="Hajek A.E."/>
            <person name="De Bivort B.L."/>
            <person name="Kasson M.T."/>
            <person name="De Fine Licht H.H."/>
            <person name="Stajich J.E."/>
        </authorList>
    </citation>
    <scope>NUCLEOTIDE SEQUENCE</scope>
    <source>
        <strain evidence="1">Berkeley</strain>
    </source>
</reference>
<name>A0ACC2TPT5_9FUNG</name>
<organism evidence="1 2">
    <name type="scientific">Entomophthora muscae</name>
    <dbReference type="NCBI Taxonomy" id="34485"/>
    <lineage>
        <taxon>Eukaryota</taxon>
        <taxon>Fungi</taxon>
        <taxon>Fungi incertae sedis</taxon>
        <taxon>Zoopagomycota</taxon>
        <taxon>Entomophthoromycotina</taxon>
        <taxon>Entomophthoromycetes</taxon>
        <taxon>Entomophthorales</taxon>
        <taxon>Entomophthoraceae</taxon>
        <taxon>Entomophthora</taxon>
    </lineage>
</organism>
<evidence type="ECO:0000313" key="2">
    <source>
        <dbReference type="Proteomes" id="UP001165960"/>
    </source>
</evidence>
<gene>
    <name evidence="1" type="ORF">DSO57_1024582</name>
</gene>
<protein>
    <submittedName>
        <fullName evidence="1">Uncharacterized protein</fullName>
    </submittedName>
</protein>
<comment type="caution">
    <text evidence="1">The sequence shown here is derived from an EMBL/GenBank/DDBJ whole genome shotgun (WGS) entry which is preliminary data.</text>
</comment>
<keyword evidence="2" id="KW-1185">Reference proteome</keyword>